<evidence type="ECO:0000256" key="4">
    <source>
        <dbReference type="SAM" id="MobiDB-lite"/>
    </source>
</evidence>
<keyword evidence="2" id="KW-0540">Nuclease</keyword>
<gene>
    <name evidence="7" type="ORF">GCM10011519_07420</name>
</gene>
<name>A0A917BCS4_9ACTN</name>
<dbReference type="InterPro" id="IPR036397">
    <property type="entry name" value="RNaseH_sf"/>
</dbReference>
<dbReference type="Proteomes" id="UP000649179">
    <property type="component" value="Unassembled WGS sequence"/>
</dbReference>
<dbReference type="AlphaFoldDB" id="A0A917BCS4"/>
<dbReference type="SUPFAM" id="SSF52540">
    <property type="entry name" value="P-loop containing nucleoside triphosphate hydrolases"/>
    <property type="match status" value="1"/>
</dbReference>
<feature type="compositionally biased region" description="Low complexity" evidence="4">
    <location>
        <begin position="11"/>
        <end position="22"/>
    </location>
</feature>
<dbReference type="SMART" id="SM00479">
    <property type="entry name" value="EXOIII"/>
    <property type="match status" value="1"/>
</dbReference>
<dbReference type="FunFam" id="3.30.420.10:FF:000045">
    <property type="entry name" value="3'-5' exonuclease DinG"/>
    <property type="match status" value="1"/>
</dbReference>
<dbReference type="GO" id="GO:0003677">
    <property type="term" value="F:DNA binding"/>
    <property type="evidence" value="ECO:0007669"/>
    <property type="project" value="TreeGrafter"/>
</dbReference>
<keyword evidence="8" id="KW-1185">Reference proteome</keyword>
<dbReference type="Pfam" id="PF00270">
    <property type="entry name" value="DEAD"/>
    <property type="match status" value="1"/>
</dbReference>
<feature type="region of interest" description="Disordered" evidence="4">
    <location>
        <begin position="1"/>
        <end position="22"/>
    </location>
</feature>
<dbReference type="Gene3D" id="3.40.50.300">
    <property type="entry name" value="P-loop containing nucleotide triphosphate hydrolases"/>
    <property type="match status" value="2"/>
</dbReference>
<evidence type="ECO:0000256" key="3">
    <source>
        <dbReference type="ARBA" id="ARBA00022840"/>
    </source>
</evidence>
<dbReference type="GO" id="GO:0004527">
    <property type="term" value="F:exonuclease activity"/>
    <property type="evidence" value="ECO:0007669"/>
    <property type="project" value="UniProtKB-KW"/>
</dbReference>
<feature type="region of interest" description="Disordered" evidence="4">
    <location>
        <begin position="277"/>
        <end position="307"/>
    </location>
</feature>
<dbReference type="PANTHER" id="PTHR47962:SF5">
    <property type="entry name" value="ATP-DEPENDENT HELICASE LHR-RELATED"/>
    <property type="match status" value="1"/>
</dbReference>
<evidence type="ECO:0000259" key="5">
    <source>
        <dbReference type="PROSITE" id="PS51192"/>
    </source>
</evidence>
<dbReference type="Pfam" id="PF00271">
    <property type="entry name" value="Helicase_C"/>
    <property type="match status" value="1"/>
</dbReference>
<feature type="compositionally biased region" description="Basic and acidic residues" evidence="4">
    <location>
        <begin position="295"/>
        <end position="307"/>
    </location>
</feature>
<evidence type="ECO:0000256" key="2">
    <source>
        <dbReference type="ARBA" id="ARBA00022839"/>
    </source>
</evidence>
<dbReference type="GO" id="GO:0005524">
    <property type="term" value="F:ATP binding"/>
    <property type="evidence" value="ECO:0007669"/>
    <property type="project" value="UniProtKB-KW"/>
</dbReference>
<dbReference type="PANTHER" id="PTHR47962">
    <property type="entry name" value="ATP-DEPENDENT HELICASE LHR-RELATED-RELATED"/>
    <property type="match status" value="1"/>
</dbReference>
<proteinExistence type="predicted"/>
<keyword evidence="2" id="KW-0269">Exonuclease</keyword>
<dbReference type="Pfam" id="PF00929">
    <property type="entry name" value="RNase_T"/>
    <property type="match status" value="1"/>
</dbReference>
<keyword evidence="3" id="KW-0067">ATP-binding</keyword>
<evidence type="ECO:0008006" key="9">
    <source>
        <dbReference type="Google" id="ProtNLM"/>
    </source>
</evidence>
<dbReference type="InterPro" id="IPR052511">
    <property type="entry name" value="ATP-dep_Helicase"/>
</dbReference>
<dbReference type="GO" id="GO:0016887">
    <property type="term" value="F:ATP hydrolysis activity"/>
    <property type="evidence" value="ECO:0007669"/>
    <property type="project" value="TreeGrafter"/>
</dbReference>
<organism evidence="7 8">
    <name type="scientific">Marmoricola endophyticus</name>
    <dbReference type="NCBI Taxonomy" id="2040280"/>
    <lineage>
        <taxon>Bacteria</taxon>
        <taxon>Bacillati</taxon>
        <taxon>Actinomycetota</taxon>
        <taxon>Actinomycetes</taxon>
        <taxon>Propionibacteriales</taxon>
        <taxon>Nocardioidaceae</taxon>
        <taxon>Marmoricola</taxon>
    </lineage>
</organism>
<evidence type="ECO:0000313" key="8">
    <source>
        <dbReference type="Proteomes" id="UP000649179"/>
    </source>
</evidence>
<keyword evidence="1" id="KW-0547">Nucleotide-binding</keyword>
<dbReference type="SMART" id="SM00490">
    <property type="entry name" value="HELICc"/>
    <property type="match status" value="1"/>
</dbReference>
<protein>
    <recommendedName>
        <fullName evidence="9">DEAD/DEAH box helicase</fullName>
    </recommendedName>
</protein>
<dbReference type="InterPro" id="IPR012337">
    <property type="entry name" value="RNaseH-like_sf"/>
</dbReference>
<evidence type="ECO:0000313" key="7">
    <source>
        <dbReference type="EMBL" id="GGF36415.1"/>
    </source>
</evidence>
<dbReference type="SMART" id="SM00487">
    <property type="entry name" value="DEXDc"/>
    <property type="match status" value="1"/>
</dbReference>
<dbReference type="InterPro" id="IPR011545">
    <property type="entry name" value="DEAD/DEAH_box_helicase_dom"/>
</dbReference>
<dbReference type="PROSITE" id="PS51194">
    <property type="entry name" value="HELICASE_CTER"/>
    <property type="match status" value="1"/>
</dbReference>
<dbReference type="RefSeq" id="WP_188778341.1">
    <property type="nucleotide sequence ID" value="NZ_BMKQ01000001.1"/>
</dbReference>
<feature type="compositionally biased region" description="Polar residues" evidence="4">
    <location>
        <begin position="279"/>
        <end position="292"/>
    </location>
</feature>
<dbReference type="EMBL" id="BMKQ01000001">
    <property type="protein sequence ID" value="GGF36415.1"/>
    <property type="molecule type" value="Genomic_DNA"/>
</dbReference>
<feature type="domain" description="Helicase ATP-binding" evidence="5">
    <location>
        <begin position="58"/>
        <end position="253"/>
    </location>
</feature>
<sequence>MTNSSRDQEPSTGISTSAARATGAADPAAAFGRLHPEVQRWVWSQGWSSLRTVQALAVEPILAGCDVLISAATAGGKTEAAWLPIASNISARLDAARDEHGQGRPPTPAAPGVRGLYIGPLKALINDQFLRLQTLGEDAGIPVHRWHGDVAASAKRKLRTHPEGILLITPESLEALFVREGPRVPVIFAGLQHIVIDEFHSFIGTERGAQLQSLMHRIDLALRRRVPRIGLSATLADLTHAAEYLRPGHGAGVALVASPHEDATEIRLQVRGYIRHNPETNTDIETGSNATTRDAAGRHEPDEEAAHSDDAVAIGRHIFETLRGADNLVFANSRSAVEAYTDILTRLSETARVPNEFLAHHGNLSKEHREDVENKLRSTETPASAICTSTLEMGIDIGSTDSVAQIGSPPGVASLRQRLGRSGRRGRPATLRAYVAEAEVTERTPPTDMLRAHLVQTVAMTELMLRERWYEPPNLSDLHLSTLIQQVLSVIAQHGGAKAAELFSALCGNGPFALVSQQVFVQLLRDMGEAGLLTQAGDGVLLAGPVGDRLVNHYSFYSAFKSGEEYRLMACGRTLGTIPVDFPVLVGSFLIFAGLRWQVVEVDATARIIELTRSSGGRPPSFTGNGAEVADKIRQRMRHLYLTAHTPAYLDATGQDLLTEGRNNFARLNLSQRSVVPWGSDTVLLPWRGDQILNTLAVAFASVEVPAAKDGVGLTIVHTHPTDVLTAAQQLVQAGEPDPEKLARSVSNKLRDKYDEFLSEDLLDLAYAAHALDVPGAWSVLAHLTTEPVESLDVFDPAPGLGTGATSSTERIELVRGGGDGGAVGVGDGESTSTAFSPALASVGQTPFAVIDVETTGIDSLREDRVVEVAIVQTDETGTPTATWSSLVNPLRDAGPAHVHGLVNADLAAAPRFNDIAEWIADQLAGRIVVGHNAEFDLAFLNVEFARADLEPPPWPVLDTLAVAESLAVFDDLTLAGCCAAAGVSLRAAHTAVGDALATAQLLAAQLRHAPAQAITALVDGKVVTPRTYPRPAAPRATPRQGYGALRYPLQ</sequence>
<dbReference type="InterPro" id="IPR001650">
    <property type="entry name" value="Helicase_C-like"/>
</dbReference>
<dbReference type="CDD" id="cd06127">
    <property type="entry name" value="DEDDh"/>
    <property type="match status" value="1"/>
</dbReference>
<dbReference type="InterPro" id="IPR013520">
    <property type="entry name" value="Ribonucl_H"/>
</dbReference>
<evidence type="ECO:0000259" key="6">
    <source>
        <dbReference type="PROSITE" id="PS51194"/>
    </source>
</evidence>
<dbReference type="InterPro" id="IPR027417">
    <property type="entry name" value="P-loop_NTPase"/>
</dbReference>
<dbReference type="InterPro" id="IPR014001">
    <property type="entry name" value="Helicase_ATP-bd"/>
</dbReference>
<dbReference type="PROSITE" id="PS51192">
    <property type="entry name" value="HELICASE_ATP_BIND_1"/>
    <property type="match status" value="1"/>
</dbReference>
<accession>A0A917BCS4</accession>
<reference evidence="7" key="2">
    <citation type="submission" date="2020-09" db="EMBL/GenBank/DDBJ databases">
        <authorList>
            <person name="Sun Q."/>
            <person name="Zhou Y."/>
        </authorList>
    </citation>
    <scope>NUCLEOTIDE SEQUENCE</scope>
    <source>
        <strain evidence="7">CGMCC 1.16067</strain>
    </source>
</reference>
<dbReference type="SUPFAM" id="SSF53098">
    <property type="entry name" value="Ribonuclease H-like"/>
    <property type="match status" value="1"/>
</dbReference>
<dbReference type="Gene3D" id="3.30.420.10">
    <property type="entry name" value="Ribonuclease H-like superfamily/Ribonuclease H"/>
    <property type="match status" value="1"/>
</dbReference>
<keyword evidence="2" id="KW-0378">Hydrolase</keyword>
<evidence type="ECO:0000256" key="1">
    <source>
        <dbReference type="ARBA" id="ARBA00022741"/>
    </source>
</evidence>
<comment type="caution">
    <text evidence="7">The sequence shown here is derived from an EMBL/GenBank/DDBJ whole genome shotgun (WGS) entry which is preliminary data.</text>
</comment>
<feature type="domain" description="Helicase C-terminal" evidence="6">
    <location>
        <begin position="313"/>
        <end position="466"/>
    </location>
</feature>
<reference evidence="7" key="1">
    <citation type="journal article" date="2014" name="Int. J. Syst. Evol. Microbiol.">
        <title>Complete genome sequence of Corynebacterium casei LMG S-19264T (=DSM 44701T), isolated from a smear-ripened cheese.</title>
        <authorList>
            <consortium name="US DOE Joint Genome Institute (JGI-PGF)"/>
            <person name="Walter F."/>
            <person name="Albersmeier A."/>
            <person name="Kalinowski J."/>
            <person name="Ruckert C."/>
        </authorList>
    </citation>
    <scope>NUCLEOTIDE SEQUENCE</scope>
    <source>
        <strain evidence="7">CGMCC 1.16067</strain>
    </source>
</reference>